<reference evidence="1 2" key="1">
    <citation type="journal article" date="2019" name="Sci. Rep.">
        <title>Orb-weaving spider Araneus ventricosus genome elucidates the spidroin gene catalogue.</title>
        <authorList>
            <person name="Kono N."/>
            <person name="Nakamura H."/>
            <person name="Ohtoshi R."/>
            <person name="Moran D.A.P."/>
            <person name="Shinohara A."/>
            <person name="Yoshida Y."/>
            <person name="Fujiwara M."/>
            <person name="Mori M."/>
            <person name="Tomita M."/>
            <person name="Arakawa K."/>
        </authorList>
    </citation>
    <scope>NUCLEOTIDE SEQUENCE [LARGE SCALE GENOMIC DNA]</scope>
</reference>
<proteinExistence type="predicted"/>
<dbReference type="AlphaFoldDB" id="A0A4Y2WUA4"/>
<dbReference type="OrthoDB" id="6431259at2759"/>
<feature type="non-terminal residue" evidence="1">
    <location>
        <position position="145"/>
    </location>
</feature>
<sequence length="145" mass="17281">NFITHIQKLRSSLATNSSLLEEKNRFLESLFFCESDINGKSLQYSIGKIFEHTKKVKKYWKQLQTFLGKEKMFWDYLFPVIKENPEMFLLDGVNLNLDVNDSMKELCPELNEICSIEMQEERVCLLTYLKVYSIFLKLYEKMLLK</sequence>
<dbReference type="EMBL" id="BGPR01066410">
    <property type="protein sequence ID" value="GBO40973.1"/>
    <property type="molecule type" value="Genomic_DNA"/>
</dbReference>
<dbReference type="Proteomes" id="UP000499080">
    <property type="component" value="Unassembled WGS sequence"/>
</dbReference>
<comment type="caution">
    <text evidence="1">The sequence shown here is derived from an EMBL/GenBank/DDBJ whole genome shotgun (WGS) entry which is preliminary data.</text>
</comment>
<feature type="non-terminal residue" evidence="1">
    <location>
        <position position="1"/>
    </location>
</feature>
<evidence type="ECO:0000313" key="1">
    <source>
        <dbReference type="EMBL" id="GBO40973.1"/>
    </source>
</evidence>
<gene>
    <name evidence="1" type="ORF">AVEN_8393_1</name>
</gene>
<evidence type="ECO:0000313" key="2">
    <source>
        <dbReference type="Proteomes" id="UP000499080"/>
    </source>
</evidence>
<organism evidence="1 2">
    <name type="scientific">Araneus ventricosus</name>
    <name type="common">Orbweaver spider</name>
    <name type="synonym">Epeira ventricosa</name>
    <dbReference type="NCBI Taxonomy" id="182803"/>
    <lineage>
        <taxon>Eukaryota</taxon>
        <taxon>Metazoa</taxon>
        <taxon>Ecdysozoa</taxon>
        <taxon>Arthropoda</taxon>
        <taxon>Chelicerata</taxon>
        <taxon>Arachnida</taxon>
        <taxon>Araneae</taxon>
        <taxon>Araneomorphae</taxon>
        <taxon>Entelegynae</taxon>
        <taxon>Araneoidea</taxon>
        <taxon>Araneidae</taxon>
        <taxon>Araneus</taxon>
    </lineage>
</organism>
<keyword evidence="2" id="KW-1185">Reference proteome</keyword>
<accession>A0A4Y2WUA4</accession>
<protein>
    <submittedName>
        <fullName evidence="1">Uncharacterized protein</fullName>
    </submittedName>
</protein>
<name>A0A4Y2WUA4_ARAVE</name>